<dbReference type="AlphaFoldDB" id="A0AA39XFZ5"/>
<evidence type="ECO:0000313" key="1">
    <source>
        <dbReference type="EMBL" id="KAK0632445.1"/>
    </source>
</evidence>
<dbReference type="PANTHER" id="PTHR48079:SF6">
    <property type="entry name" value="NAD(P)-BINDING DOMAIN-CONTAINING PROTEIN-RELATED"/>
    <property type="match status" value="1"/>
</dbReference>
<dbReference type="InterPro" id="IPR051783">
    <property type="entry name" value="NAD(P)-dependent_oxidoreduct"/>
</dbReference>
<dbReference type="EMBL" id="JAULSU010000001">
    <property type="protein sequence ID" value="KAK0632445.1"/>
    <property type="molecule type" value="Genomic_DNA"/>
</dbReference>
<name>A0AA39XFZ5_9PEZI</name>
<dbReference type="GO" id="GO:0005737">
    <property type="term" value="C:cytoplasm"/>
    <property type="evidence" value="ECO:0007669"/>
    <property type="project" value="TreeGrafter"/>
</dbReference>
<dbReference type="InterPro" id="IPR036291">
    <property type="entry name" value="NAD(P)-bd_dom_sf"/>
</dbReference>
<sequence>MPTKLLLTGVTGYIGGDIFSVLIEAHPELEYTLIVRNEERANLVREKYPADTNPNVTIKYGTTAPYTTVLEDEASKTDIIVHTAESADDVPSAKAIAAGILRAKDRSPTNPIVWIHLCGTGILQWYDQVHRRIGQPPLPHETYDDIASLPRLLTLPDEALHRDVDKIVLGVNHLTQNVKTAIVAPPTIYGVGRGPVNTISQQLPGIARFILEHGYAPAVAPTGLTEWDNVHISDVSSLFLALVEAAVNPNQRDNPEIFGLAAYYFCENGKPHAWADVSAKLAQEAVELGYLKEVVTKLVGIDEATVKSMGSNSRSVASRARKYLAWETKGPALEPELAGVMETEAKRLAVKKL</sequence>
<dbReference type="PANTHER" id="PTHR48079">
    <property type="entry name" value="PROTEIN YEEZ"/>
    <property type="match status" value="1"/>
</dbReference>
<protein>
    <submittedName>
        <fullName evidence="1">NAD-dependent epimerase/dehydratase</fullName>
    </submittedName>
</protein>
<evidence type="ECO:0000313" key="2">
    <source>
        <dbReference type="Proteomes" id="UP001175000"/>
    </source>
</evidence>
<comment type="caution">
    <text evidence="1">The sequence shown here is derived from an EMBL/GenBank/DDBJ whole genome shotgun (WGS) entry which is preliminary data.</text>
</comment>
<dbReference type="SUPFAM" id="SSF51735">
    <property type="entry name" value="NAD(P)-binding Rossmann-fold domains"/>
    <property type="match status" value="1"/>
</dbReference>
<keyword evidence="2" id="KW-1185">Reference proteome</keyword>
<gene>
    <name evidence="1" type="ORF">B0T14DRAFT_504271</name>
</gene>
<dbReference type="Proteomes" id="UP001175000">
    <property type="component" value="Unassembled WGS sequence"/>
</dbReference>
<accession>A0AA39XFZ5</accession>
<reference evidence="1" key="1">
    <citation type="submission" date="2023-06" db="EMBL/GenBank/DDBJ databases">
        <title>Genome-scale phylogeny and comparative genomics of the fungal order Sordariales.</title>
        <authorList>
            <consortium name="Lawrence Berkeley National Laboratory"/>
            <person name="Hensen N."/>
            <person name="Bonometti L."/>
            <person name="Westerberg I."/>
            <person name="Brannstrom I.O."/>
            <person name="Guillou S."/>
            <person name="Cros-Aarteil S."/>
            <person name="Calhoun S."/>
            <person name="Haridas S."/>
            <person name="Kuo A."/>
            <person name="Mondo S."/>
            <person name="Pangilinan J."/>
            <person name="Riley R."/>
            <person name="Labutti K."/>
            <person name="Andreopoulos B."/>
            <person name="Lipzen A."/>
            <person name="Chen C."/>
            <person name="Yanf M."/>
            <person name="Daum C."/>
            <person name="Ng V."/>
            <person name="Clum A."/>
            <person name="Steindorff A."/>
            <person name="Ohm R."/>
            <person name="Martin F."/>
            <person name="Silar P."/>
            <person name="Natvig D."/>
            <person name="Lalanne C."/>
            <person name="Gautier V."/>
            <person name="Ament-Velasquez S.L."/>
            <person name="Kruys A."/>
            <person name="Hutchinson M.I."/>
            <person name="Powell A.J."/>
            <person name="Barry K."/>
            <person name="Miller A.N."/>
            <person name="Grigoriev I.V."/>
            <person name="Debuchy R."/>
            <person name="Gladieux P."/>
            <person name="Thoren M.H."/>
            <person name="Johannesson H."/>
        </authorList>
    </citation>
    <scope>NUCLEOTIDE SEQUENCE</scope>
    <source>
        <strain evidence="1">CBS 606.72</strain>
    </source>
</reference>
<proteinExistence type="predicted"/>
<dbReference type="GO" id="GO:0004029">
    <property type="term" value="F:aldehyde dehydrogenase (NAD+) activity"/>
    <property type="evidence" value="ECO:0007669"/>
    <property type="project" value="TreeGrafter"/>
</dbReference>
<dbReference type="Gene3D" id="3.40.50.720">
    <property type="entry name" value="NAD(P)-binding Rossmann-like Domain"/>
    <property type="match status" value="2"/>
</dbReference>
<organism evidence="1 2">
    <name type="scientific">Immersiella caudata</name>
    <dbReference type="NCBI Taxonomy" id="314043"/>
    <lineage>
        <taxon>Eukaryota</taxon>
        <taxon>Fungi</taxon>
        <taxon>Dikarya</taxon>
        <taxon>Ascomycota</taxon>
        <taxon>Pezizomycotina</taxon>
        <taxon>Sordariomycetes</taxon>
        <taxon>Sordariomycetidae</taxon>
        <taxon>Sordariales</taxon>
        <taxon>Lasiosphaeriaceae</taxon>
        <taxon>Immersiella</taxon>
    </lineage>
</organism>